<dbReference type="Gene3D" id="1.10.3210.10">
    <property type="entry name" value="Hypothetical protein af1432"/>
    <property type="match status" value="1"/>
</dbReference>
<dbReference type="CDD" id="cd00077">
    <property type="entry name" value="HDc"/>
    <property type="match status" value="1"/>
</dbReference>
<dbReference type="EMBL" id="ACVI01000081">
    <property type="protein sequence ID" value="EET85668.1"/>
    <property type="molecule type" value="Genomic_DNA"/>
</dbReference>
<accession>C6PYN5</accession>
<dbReference type="eggNOG" id="COG1713">
    <property type="taxonomic scope" value="Bacteria"/>
</dbReference>
<dbReference type="InterPro" id="IPR006674">
    <property type="entry name" value="HD_domain"/>
</dbReference>
<evidence type="ECO:0000256" key="1">
    <source>
        <dbReference type="ARBA" id="ARBA00012506"/>
    </source>
</evidence>
<evidence type="ECO:0000256" key="2">
    <source>
        <dbReference type="ARBA" id="ARBA00022723"/>
    </source>
</evidence>
<evidence type="ECO:0000256" key="6">
    <source>
        <dbReference type="ARBA" id="ARBA00049417"/>
    </source>
</evidence>
<name>C6PYN5_9CLOT</name>
<proteinExistence type="predicted"/>
<dbReference type="PROSITE" id="PS51831">
    <property type="entry name" value="HD"/>
    <property type="match status" value="1"/>
</dbReference>
<evidence type="ECO:0000256" key="5">
    <source>
        <dbReference type="ARBA" id="ARBA00023004"/>
    </source>
</evidence>
<evidence type="ECO:0000256" key="4">
    <source>
        <dbReference type="ARBA" id="ARBA00022801"/>
    </source>
</evidence>
<dbReference type="Pfam" id="PF01966">
    <property type="entry name" value="HD"/>
    <property type="match status" value="1"/>
</dbReference>
<dbReference type="RefSeq" id="WP_007062787.1">
    <property type="nucleotide sequence ID" value="NZ_ACVI01000081.1"/>
</dbReference>
<dbReference type="InterPro" id="IPR006675">
    <property type="entry name" value="HDIG_dom"/>
</dbReference>
<feature type="domain" description="HD" evidence="7">
    <location>
        <begin position="19"/>
        <end position="134"/>
    </location>
</feature>
<gene>
    <name evidence="8" type="ORF">CcarbDRAFT_3902</name>
</gene>
<comment type="caution">
    <text evidence="8">The sequence shown here is derived from an EMBL/GenBank/DDBJ whole genome shotgun (WGS) entry which is preliminary data.</text>
</comment>
<evidence type="ECO:0000313" key="8">
    <source>
        <dbReference type="EMBL" id="EET85668.1"/>
    </source>
</evidence>
<dbReference type="InterPro" id="IPR005249">
    <property type="entry name" value="YqeK"/>
</dbReference>
<evidence type="ECO:0000259" key="7">
    <source>
        <dbReference type="PROSITE" id="PS51831"/>
    </source>
</evidence>
<dbReference type="SUPFAM" id="SSF109604">
    <property type="entry name" value="HD-domain/PDEase-like"/>
    <property type="match status" value="1"/>
</dbReference>
<comment type="catalytic activity">
    <reaction evidence="6">
        <text>P(1),P(4)-bis(5'-adenosyl) tetraphosphate + H2O = 2 ADP + 2 H(+)</text>
        <dbReference type="Rhea" id="RHEA:24252"/>
        <dbReference type="ChEBI" id="CHEBI:15377"/>
        <dbReference type="ChEBI" id="CHEBI:15378"/>
        <dbReference type="ChEBI" id="CHEBI:58141"/>
        <dbReference type="ChEBI" id="CHEBI:456216"/>
        <dbReference type="EC" id="3.6.1.41"/>
    </reaction>
</comment>
<organism evidence="8 9">
    <name type="scientific">Clostridium carboxidivorans P7</name>
    <dbReference type="NCBI Taxonomy" id="536227"/>
    <lineage>
        <taxon>Bacteria</taxon>
        <taxon>Bacillati</taxon>
        <taxon>Bacillota</taxon>
        <taxon>Clostridia</taxon>
        <taxon>Eubacteriales</taxon>
        <taxon>Clostridiaceae</taxon>
        <taxon>Clostridium</taxon>
    </lineage>
</organism>
<keyword evidence="4 8" id="KW-0378">Hydrolase</keyword>
<keyword evidence="2" id="KW-0479">Metal-binding</keyword>
<reference evidence="8 9" key="1">
    <citation type="submission" date="2009-06" db="EMBL/GenBank/DDBJ databases">
        <title>The draft genome of Clostridium carboxidivorans P7.</title>
        <authorList>
            <consortium name="US DOE Joint Genome Institute (JGI-PGF)"/>
            <person name="Lucas S."/>
            <person name="Copeland A."/>
            <person name="Lapidus A."/>
            <person name="Glavina del Rio T."/>
            <person name="Tice H."/>
            <person name="Bruce D."/>
            <person name="Goodwin L."/>
            <person name="Pitluck S."/>
            <person name="Larimer F."/>
            <person name="Land M.L."/>
            <person name="Hauser L."/>
            <person name="Hemme C.L."/>
        </authorList>
    </citation>
    <scope>NUCLEOTIDE SEQUENCE [LARGE SCALE GENOMIC DNA]</scope>
    <source>
        <strain evidence="8 9">P7</strain>
    </source>
</reference>
<keyword evidence="9" id="KW-1185">Reference proteome</keyword>
<dbReference type="GO" id="GO:0046872">
    <property type="term" value="F:metal ion binding"/>
    <property type="evidence" value="ECO:0007669"/>
    <property type="project" value="UniProtKB-KW"/>
</dbReference>
<evidence type="ECO:0000256" key="3">
    <source>
        <dbReference type="ARBA" id="ARBA00022741"/>
    </source>
</evidence>
<dbReference type="NCBIfam" id="TIGR00277">
    <property type="entry name" value="HDIG"/>
    <property type="match status" value="1"/>
</dbReference>
<keyword evidence="3" id="KW-0547">Nucleotide-binding</keyword>
<dbReference type="InterPro" id="IPR051094">
    <property type="entry name" value="Diverse_Catalytic_Enzymes"/>
</dbReference>
<sequence length="192" mass="22176">MWNEQEIENYLIQNLKPKRYEHSLSVRDTSIKLAKLYNEDIEKAKIAGLVHDCAKNMSDEKILDIAVNYNLQIDEIFKESPQLLHGAVAAVIAKEKMGIEDEDILNAVAYHTTGRKNMSQLEKIIYLADYVEPLRDFPGVEELRKISYENLDKALLMSFNNTIKFVLEKGQLIHLNTIEGRNFIILQLKINK</sequence>
<dbReference type="GO" id="GO:0000166">
    <property type="term" value="F:nucleotide binding"/>
    <property type="evidence" value="ECO:0007669"/>
    <property type="project" value="UniProtKB-KW"/>
</dbReference>
<dbReference type="PANTHER" id="PTHR35795:SF1">
    <property type="entry name" value="BIS(5'-NUCLEOSYL)-TETRAPHOSPHATASE, SYMMETRICAL"/>
    <property type="match status" value="1"/>
</dbReference>
<dbReference type="PATRIC" id="fig|536227.13.peg.3332"/>
<dbReference type="GO" id="GO:0008803">
    <property type="term" value="F:bis(5'-nucleosyl)-tetraphosphatase (symmetrical) activity"/>
    <property type="evidence" value="ECO:0007669"/>
    <property type="project" value="UniProtKB-EC"/>
</dbReference>
<dbReference type="NCBIfam" id="TIGR00488">
    <property type="entry name" value="bis(5'-nucleosyl)-tetraphosphatase (symmetrical) YqeK"/>
    <property type="match status" value="1"/>
</dbReference>
<dbReference type="AlphaFoldDB" id="C6PYN5"/>
<dbReference type="EC" id="3.6.1.41" evidence="1"/>
<dbReference type="SMART" id="SM00471">
    <property type="entry name" value="HDc"/>
    <property type="match status" value="1"/>
</dbReference>
<dbReference type="Proteomes" id="UP000004198">
    <property type="component" value="Unassembled WGS sequence"/>
</dbReference>
<evidence type="ECO:0000313" key="9">
    <source>
        <dbReference type="Proteomes" id="UP000004198"/>
    </source>
</evidence>
<dbReference type="STRING" id="536227.Ccar_15895"/>
<keyword evidence="5" id="KW-0408">Iron</keyword>
<dbReference type="InterPro" id="IPR003607">
    <property type="entry name" value="HD/PDEase_dom"/>
</dbReference>
<dbReference type="KEGG" id="cck:Ccar_15895"/>
<protein>
    <recommendedName>
        <fullName evidence="1">bis(5'-nucleosyl)-tetraphosphatase (symmetrical)</fullName>
        <ecNumber evidence="1">3.6.1.41</ecNumber>
    </recommendedName>
</protein>
<dbReference type="PANTHER" id="PTHR35795">
    <property type="entry name" value="SLR1885 PROTEIN"/>
    <property type="match status" value="1"/>
</dbReference>
<dbReference type="OrthoDB" id="5295945at2"/>